<dbReference type="Proteomes" id="UP000320762">
    <property type="component" value="Unassembled WGS sequence"/>
</dbReference>
<name>A0A550D0M9_9AGAR</name>
<evidence type="ECO:0000313" key="2">
    <source>
        <dbReference type="Proteomes" id="UP000320762"/>
    </source>
</evidence>
<keyword evidence="2" id="KW-1185">Reference proteome</keyword>
<proteinExistence type="predicted"/>
<protein>
    <submittedName>
        <fullName evidence="1">Uncharacterized protein</fullName>
    </submittedName>
</protein>
<comment type="caution">
    <text evidence="1">The sequence shown here is derived from an EMBL/GenBank/DDBJ whole genome shotgun (WGS) entry which is preliminary data.</text>
</comment>
<dbReference type="AlphaFoldDB" id="A0A550D0M9"/>
<evidence type="ECO:0000313" key="1">
    <source>
        <dbReference type="EMBL" id="TRM70594.1"/>
    </source>
</evidence>
<sequence length="92" mass="10589">MRLDIDWPACRNSGRYLRTLYWNALPRSPSSTLAGPILRSSCQQPAIRIRRWRILDARQSRRSSIPGVRRGDFDYNLRGIASPQAPLEPKDP</sequence>
<gene>
    <name evidence="1" type="ORF">BD626DRAFT_30983</name>
</gene>
<reference evidence="1 2" key="1">
    <citation type="journal article" date="2019" name="New Phytol.">
        <title>Comparative genomics reveals unique wood-decay strategies and fruiting body development in the Schizophyllaceae.</title>
        <authorList>
            <person name="Almasi E."/>
            <person name="Sahu N."/>
            <person name="Krizsan K."/>
            <person name="Balint B."/>
            <person name="Kovacs G.M."/>
            <person name="Kiss B."/>
            <person name="Cseklye J."/>
            <person name="Drula E."/>
            <person name="Henrissat B."/>
            <person name="Nagy I."/>
            <person name="Chovatia M."/>
            <person name="Adam C."/>
            <person name="LaButti K."/>
            <person name="Lipzen A."/>
            <person name="Riley R."/>
            <person name="Grigoriev I.V."/>
            <person name="Nagy L.G."/>
        </authorList>
    </citation>
    <scope>NUCLEOTIDE SEQUENCE [LARGE SCALE GENOMIC DNA]</scope>
    <source>
        <strain evidence="1 2">NL-1724</strain>
    </source>
</reference>
<organism evidence="1 2">
    <name type="scientific">Schizophyllum amplum</name>
    <dbReference type="NCBI Taxonomy" id="97359"/>
    <lineage>
        <taxon>Eukaryota</taxon>
        <taxon>Fungi</taxon>
        <taxon>Dikarya</taxon>
        <taxon>Basidiomycota</taxon>
        <taxon>Agaricomycotina</taxon>
        <taxon>Agaricomycetes</taxon>
        <taxon>Agaricomycetidae</taxon>
        <taxon>Agaricales</taxon>
        <taxon>Schizophyllaceae</taxon>
        <taxon>Schizophyllum</taxon>
    </lineage>
</organism>
<accession>A0A550D0M9</accession>
<dbReference type="EMBL" id="VDMD01000001">
    <property type="protein sequence ID" value="TRM70594.1"/>
    <property type="molecule type" value="Genomic_DNA"/>
</dbReference>